<dbReference type="Proteomes" id="UP001196301">
    <property type="component" value="Unassembled WGS sequence"/>
</dbReference>
<feature type="domain" description="DUF4097" evidence="2">
    <location>
        <begin position="63"/>
        <end position="192"/>
    </location>
</feature>
<comment type="caution">
    <text evidence="3">The sequence shown here is derived from an EMBL/GenBank/DDBJ whole genome shotgun (WGS) entry which is preliminary data.</text>
</comment>
<accession>A0ABS6DUR2</accession>
<dbReference type="RefSeq" id="WP_216568710.1">
    <property type="nucleotide sequence ID" value="NZ_JAHLOQ010000006.1"/>
</dbReference>
<sequence length="289" mass="32622">MNDKNYKKIEIITWSIVAIILTIFLVMTLKKDVFSINDLFNNTSNQNMKVIKTYTIKDIEKFEDINVDVNQGEIELLESKDNNIYIDLKCNKNMESKDYLNLDESTNTLDITSKKGSKIHFLNNTNIKIEIQIPKSYNKNISIETDTGDIIANKNLDLNNLSITSNVGDVELNKNIKCKKFNIVNDTGDIDIRSIDGSGSIKSDVGDIECNIEGLNQDIDITSDIGDIELGVNKDLGFKLDSDKEPNKIEIDFNNISKKGSSFYAEHGQSPKYTIKTHSDVGDVDIEYK</sequence>
<dbReference type="Pfam" id="PF13349">
    <property type="entry name" value="DUF4097"/>
    <property type="match status" value="1"/>
</dbReference>
<evidence type="ECO:0000259" key="2">
    <source>
        <dbReference type="Pfam" id="PF13349"/>
    </source>
</evidence>
<keyword evidence="1" id="KW-0472">Membrane</keyword>
<protein>
    <submittedName>
        <fullName evidence="3">DUF4097 domain-containing protein</fullName>
    </submittedName>
</protein>
<feature type="transmembrane region" description="Helical" evidence="1">
    <location>
        <begin position="12"/>
        <end position="29"/>
    </location>
</feature>
<dbReference type="InterPro" id="IPR025164">
    <property type="entry name" value="Toastrack_DUF4097"/>
</dbReference>
<evidence type="ECO:0000313" key="3">
    <source>
        <dbReference type="EMBL" id="MBU5335571.1"/>
    </source>
</evidence>
<keyword evidence="1" id="KW-1133">Transmembrane helix</keyword>
<organism evidence="3 4">
    <name type="scientific">Intestinibacter bartlettii</name>
    <dbReference type="NCBI Taxonomy" id="261299"/>
    <lineage>
        <taxon>Bacteria</taxon>
        <taxon>Bacillati</taxon>
        <taxon>Bacillota</taxon>
        <taxon>Clostridia</taxon>
        <taxon>Peptostreptococcales</taxon>
        <taxon>Peptostreptococcaceae</taxon>
        <taxon>Intestinibacter</taxon>
    </lineage>
</organism>
<gene>
    <name evidence="3" type="ORF">KQI20_03870</name>
</gene>
<evidence type="ECO:0000256" key="1">
    <source>
        <dbReference type="SAM" id="Phobius"/>
    </source>
</evidence>
<proteinExistence type="predicted"/>
<reference evidence="3 4" key="1">
    <citation type="submission" date="2021-06" db="EMBL/GenBank/DDBJ databases">
        <authorList>
            <person name="Sun Q."/>
            <person name="Li D."/>
        </authorList>
    </citation>
    <scope>NUCLEOTIDE SEQUENCE [LARGE SCALE GENOMIC DNA]</scope>
    <source>
        <strain evidence="3 4">N19</strain>
    </source>
</reference>
<keyword evidence="4" id="KW-1185">Reference proteome</keyword>
<name>A0ABS6DUR2_9FIRM</name>
<evidence type="ECO:0000313" key="4">
    <source>
        <dbReference type="Proteomes" id="UP001196301"/>
    </source>
</evidence>
<keyword evidence="1" id="KW-0812">Transmembrane</keyword>
<dbReference type="EMBL" id="JAHLOQ010000006">
    <property type="protein sequence ID" value="MBU5335571.1"/>
    <property type="molecule type" value="Genomic_DNA"/>
</dbReference>